<dbReference type="CDD" id="cd00303">
    <property type="entry name" value="retropepsin_like"/>
    <property type="match status" value="1"/>
</dbReference>
<accession>A0ABM3R2Q3</accession>
<feature type="compositionally biased region" description="Acidic residues" evidence="1">
    <location>
        <begin position="435"/>
        <end position="458"/>
    </location>
</feature>
<reference evidence="3" key="2">
    <citation type="submission" date="2025-08" db="UniProtKB">
        <authorList>
            <consortium name="RefSeq"/>
        </authorList>
    </citation>
    <scope>IDENTIFICATION</scope>
    <source>
        <tissue evidence="3">Leaf</tissue>
    </source>
</reference>
<keyword evidence="2" id="KW-1185">Reference proteome</keyword>
<dbReference type="PANTHER" id="PTHR33240:SF15">
    <property type="entry name" value="GAG-PRO-LIKE PROTEIN"/>
    <property type="match status" value="1"/>
</dbReference>
<feature type="region of interest" description="Disordered" evidence="1">
    <location>
        <begin position="1"/>
        <end position="32"/>
    </location>
</feature>
<dbReference type="Proteomes" id="UP000813463">
    <property type="component" value="Chromosome 1"/>
</dbReference>
<evidence type="ECO:0000313" key="3">
    <source>
        <dbReference type="RefSeq" id="XP_056689874.1"/>
    </source>
</evidence>
<feature type="region of interest" description="Disordered" evidence="1">
    <location>
        <begin position="428"/>
        <end position="471"/>
    </location>
</feature>
<feature type="compositionally biased region" description="Polar residues" evidence="1">
    <location>
        <begin position="8"/>
        <end position="28"/>
    </location>
</feature>
<dbReference type="InterPro" id="IPR021109">
    <property type="entry name" value="Peptidase_aspartic_dom_sf"/>
</dbReference>
<dbReference type="GeneID" id="130464355"/>
<dbReference type="RefSeq" id="XP_056689874.1">
    <property type="nucleotide sequence ID" value="XM_056833896.1"/>
</dbReference>
<gene>
    <name evidence="3" type="primary">LOC130464355</name>
</gene>
<organism evidence="2 3">
    <name type="scientific">Spinacia oleracea</name>
    <name type="common">Spinach</name>
    <dbReference type="NCBI Taxonomy" id="3562"/>
    <lineage>
        <taxon>Eukaryota</taxon>
        <taxon>Viridiplantae</taxon>
        <taxon>Streptophyta</taxon>
        <taxon>Embryophyta</taxon>
        <taxon>Tracheophyta</taxon>
        <taxon>Spermatophyta</taxon>
        <taxon>Magnoliopsida</taxon>
        <taxon>eudicotyledons</taxon>
        <taxon>Gunneridae</taxon>
        <taxon>Pentapetalae</taxon>
        <taxon>Caryophyllales</taxon>
        <taxon>Chenopodiaceae</taxon>
        <taxon>Chenopodioideae</taxon>
        <taxon>Anserineae</taxon>
        <taxon>Spinacia</taxon>
    </lineage>
</organism>
<sequence length="471" mass="52896">MIDAGTLSIRNSSNKPKDTQPSITNNPLPNHKPAVSINNISLSHNEIDPTRLMDQINPNANDIFFDENYKCFMYDYSTQEKVKIMPYEGLDIISSKDPFSDICATLDYDGAFFMLDCDLDEDASSVMSIVERNTGGHLTTPQNFQRPICLDDHSDGEEVSVAHLTRAGRHFKPSYLEDDNPLDALLRKEKGKGPMAEETSEEDDAIKRMKEVNSNISIWKLLMHSQPHRTAVIRHLHEASIDASITPDQVVGLIHGVDRTLMFTNDDLLENADHNYSLHITVECNGWSILKVLIDNGSAINVCPYRSLKKLGHSKEDLTPSNQVVKAYDNAWRNVLGSIELLLEYGFVARNVEFVVIDIEACFNLLLGRPWLHENNVIASTLHQKVKFLSDQGVGTIKGDPSDTSISHIGKSILHLDEEEDTRVDGFSIYSVQVEDPEEDSEEDPEEDLAENMEEELGNPENNTQDRDDTA</sequence>
<evidence type="ECO:0000313" key="2">
    <source>
        <dbReference type="Proteomes" id="UP000813463"/>
    </source>
</evidence>
<protein>
    <recommendedName>
        <fullName evidence="4">Aspartic peptidase DDI1-type domain-containing protein</fullName>
    </recommendedName>
</protein>
<reference evidence="2" key="1">
    <citation type="journal article" date="2021" name="Nat. Commun.">
        <title>Genomic analyses provide insights into spinach domestication and the genetic basis of agronomic traits.</title>
        <authorList>
            <person name="Cai X."/>
            <person name="Sun X."/>
            <person name="Xu C."/>
            <person name="Sun H."/>
            <person name="Wang X."/>
            <person name="Ge C."/>
            <person name="Zhang Z."/>
            <person name="Wang Q."/>
            <person name="Fei Z."/>
            <person name="Jiao C."/>
            <person name="Wang Q."/>
        </authorList>
    </citation>
    <scope>NUCLEOTIDE SEQUENCE [LARGE SCALE GENOMIC DNA]</scope>
    <source>
        <strain evidence="2">cv. Varoflay</strain>
    </source>
</reference>
<dbReference type="Gene3D" id="2.40.70.10">
    <property type="entry name" value="Acid Proteases"/>
    <property type="match status" value="1"/>
</dbReference>
<evidence type="ECO:0000256" key="1">
    <source>
        <dbReference type="SAM" id="MobiDB-lite"/>
    </source>
</evidence>
<dbReference type="SUPFAM" id="SSF50630">
    <property type="entry name" value="Acid proteases"/>
    <property type="match status" value="1"/>
</dbReference>
<proteinExistence type="predicted"/>
<dbReference type="PANTHER" id="PTHR33240">
    <property type="entry name" value="OS08G0508500 PROTEIN"/>
    <property type="match status" value="1"/>
</dbReference>
<name>A0ABM3R2Q3_SPIOL</name>
<evidence type="ECO:0008006" key="4">
    <source>
        <dbReference type="Google" id="ProtNLM"/>
    </source>
</evidence>